<keyword evidence="1" id="KW-0812">Transmembrane</keyword>
<feature type="transmembrane region" description="Helical" evidence="1">
    <location>
        <begin position="169"/>
        <end position="190"/>
    </location>
</feature>
<comment type="caution">
    <text evidence="3">The sequence shown here is derived from an EMBL/GenBank/DDBJ whole genome shotgun (WGS) entry which is preliminary data.</text>
</comment>
<feature type="transmembrane region" description="Helical" evidence="1">
    <location>
        <begin position="40"/>
        <end position="59"/>
    </location>
</feature>
<keyword evidence="4" id="KW-1185">Reference proteome</keyword>
<dbReference type="Proteomes" id="UP001491310">
    <property type="component" value="Unassembled WGS sequence"/>
</dbReference>
<evidence type="ECO:0000256" key="1">
    <source>
        <dbReference type="SAM" id="Phobius"/>
    </source>
</evidence>
<dbReference type="EMBL" id="JALJOT010000001">
    <property type="protein sequence ID" value="KAK9918136.1"/>
    <property type="molecule type" value="Genomic_DNA"/>
</dbReference>
<name>A0ABR2Z2U4_9CHLO</name>
<keyword evidence="1" id="KW-0472">Membrane</keyword>
<feature type="transmembrane region" description="Helical" evidence="1">
    <location>
        <begin position="141"/>
        <end position="163"/>
    </location>
</feature>
<feature type="transmembrane region" description="Helical" evidence="1">
    <location>
        <begin position="108"/>
        <end position="129"/>
    </location>
</feature>
<feature type="transmembrane region" description="Helical" evidence="1">
    <location>
        <begin position="71"/>
        <end position="88"/>
    </location>
</feature>
<protein>
    <recommendedName>
        <fullName evidence="2">CAAX prenyl protease 2/Lysostaphin resistance protein A-like domain-containing protein</fullName>
    </recommendedName>
</protein>
<evidence type="ECO:0000259" key="2">
    <source>
        <dbReference type="Pfam" id="PF02517"/>
    </source>
</evidence>
<organism evidence="3 4">
    <name type="scientific">Coccomyxa subellipsoidea</name>
    <dbReference type="NCBI Taxonomy" id="248742"/>
    <lineage>
        <taxon>Eukaryota</taxon>
        <taxon>Viridiplantae</taxon>
        <taxon>Chlorophyta</taxon>
        <taxon>core chlorophytes</taxon>
        <taxon>Trebouxiophyceae</taxon>
        <taxon>Trebouxiophyceae incertae sedis</taxon>
        <taxon>Coccomyxaceae</taxon>
        <taxon>Coccomyxa</taxon>
    </lineage>
</organism>
<gene>
    <name evidence="3" type="ORF">WJX75_001512</name>
</gene>
<proteinExistence type="predicted"/>
<accession>A0ABR2Z2U4</accession>
<evidence type="ECO:0000313" key="4">
    <source>
        <dbReference type="Proteomes" id="UP001491310"/>
    </source>
</evidence>
<evidence type="ECO:0000313" key="3">
    <source>
        <dbReference type="EMBL" id="KAK9918136.1"/>
    </source>
</evidence>
<reference evidence="3 4" key="1">
    <citation type="journal article" date="2024" name="Nat. Commun.">
        <title>Phylogenomics reveals the evolutionary origins of lichenization in chlorophyte algae.</title>
        <authorList>
            <person name="Puginier C."/>
            <person name="Libourel C."/>
            <person name="Otte J."/>
            <person name="Skaloud P."/>
            <person name="Haon M."/>
            <person name="Grisel S."/>
            <person name="Petersen M."/>
            <person name="Berrin J.G."/>
            <person name="Delaux P.M."/>
            <person name="Dal Grande F."/>
            <person name="Keller J."/>
        </authorList>
    </citation>
    <scope>NUCLEOTIDE SEQUENCE [LARGE SCALE GENOMIC DNA]</scope>
    <source>
        <strain evidence="3 4">SAG 216-7</strain>
    </source>
</reference>
<keyword evidence="1" id="KW-1133">Transmembrane helix</keyword>
<dbReference type="Pfam" id="PF02517">
    <property type="entry name" value="Rce1-like"/>
    <property type="match status" value="1"/>
</dbReference>
<dbReference type="InterPro" id="IPR003675">
    <property type="entry name" value="Rce1/LyrA-like_dom"/>
</dbReference>
<feature type="domain" description="CAAX prenyl protease 2/Lysostaphin resistance protein A-like" evidence="2">
    <location>
        <begin position="74"/>
        <end position="178"/>
    </location>
</feature>
<sequence>MIEDISVELHLPSMALATLYETAWKRVAAAAITTPTSGDWFQVACIIVATCALSLPVGLQTKFFKWEPMKLATVIPAAMFTIIAPGFTEEAIFRAALLPHPSVNPKAFPASFSQFALSAALPLAIFVAYHLVNPDRRARTVFWDARFLALAALLGAGCTTSYYVTSGSLVAAALTHWLPVNLWLFLLGGWNKVQPSEGTKKE</sequence>